<dbReference type="EMBL" id="JACAZH010000013">
    <property type="protein sequence ID" value="KAF7351794.1"/>
    <property type="molecule type" value="Genomic_DNA"/>
</dbReference>
<feature type="region of interest" description="Disordered" evidence="1">
    <location>
        <begin position="1"/>
        <end position="53"/>
    </location>
</feature>
<evidence type="ECO:0000313" key="3">
    <source>
        <dbReference type="Proteomes" id="UP000623467"/>
    </source>
</evidence>
<dbReference type="Proteomes" id="UP000623467">
    <property type="component" value="Unassembled WGS sequence"/>
</dbReference>
<comment type="caution">
    <text evidence="2">The sequence shown here is derived from an EMBL/GenBank/DDBJ whole genome shotgun (WGS) entry which is preliminary data.</text>
</comment>
<protein>
    <submittedName>
        <fullName evidence="2">Uncharacterized protein</fullName>
    </submittedName>
</protein>
<feature type="compositionally biased region" description="Basic and acidic residues" evidence="1">
    <location>
        <begin position="11"/>
        <end position="23"/>
    </location>
</feature>
<sequence>MLHRSASDITHVSDSEPEREALRRRLKESRNGSQSSSPCQSPTPAPSRAPLTTISNTPKRLQHRLSVIDKRLTEVEQEVRDLRSEFNGLAGSLTREEDVVLVRLFKKSRWQPKTAWENCRVLEDGRTMLILAKYFIRGVHLINAFGCAKESTTYYLNDLVDNDWFLRAGN</sequence>
<dbReference type="AlphaFoldDB" id="A0A8H6Y3L2"/>
<keyword evidence="3" id="KW-1185">Reference proteome</keyword>
<evidence type="ECO:0000313" key="2">
    <source>
        <dbReference type="EMBL" id="KAF7351794.1"/>
    </source>
</evidence>
<evidence type="ECO:0000256" key="1">
    <source>
        <dbReference type="SAM" id="MobiDB-lite"/>
    </source>
</evidence>
<organism evidence="2 3">
    <name type="scientific">Mycena sanguinolenta</name>
    <dbReference type="NCBI Taxonomy" id="230812"/>
    <lineage>
        <taxon>Eukaryota</taxon>
        <taxon>Fungi</taxon>
        <taxon>Dikarya</taxon>
        <taxon>Basidiomycota</taxon>
        <taxon>Agaricomycotina</taxon>
        <taxon>Agaricomycetes</taxon>
        <taxon>Agaricomycetidae</taxon>
        <taxon>Agaricales</taxon>
        <taxon>Marasmiineae</taxon>
        <taxon>Mycenaceae</taxon>
        <taxon>Mycena</taxon>
    </lineage>
</organism>
<gene>
    <name evidence="2" type="ORF">MSAN_01612800</name>
</gene>
<dbReference type="OrthoDB" id="3239511at2759"/>
<reference evidence="2" key="1">
    <citation type="submission" date="2020-05" db="EMBL/GenBank/DDBJ databases">
        <title>Mycena genomes resolve the evolution of fungal bioluminescence.</title>
        <authorList>
            <person name="Tsai I.J."/>
        </authorList>
    </citation>
    <scope>NUCLEOTIDE SEQUENCE</scope>
    <source>
        <strain evidence="2">160909Yilan</strain>
    </source>
</reference>
<accession>A0A8H6Y3L2</accession>
<proteinExistence type="predicted"/>
<name>A0A8H6Y3L2_9AGAR</name>